<accession>A0ABP9FX58</accession>
<feature type="region of interest" description="Disordered" evidence="1">
    <location>
        <begin position="183"/>
        <end position="313"/>
    </location>
</feature>
<protein>
    <recommendedName>
        <fullName evidence="6">HYR domain-containing protein</fullName>
    </recommendedName>
</protein>
<evidence type="ECO:0000256" key="2">
    <source>
        <dbReference type="SAM" id="Phobius"/>
    </source>
</evidence>
<dbReference type="EMBL" id="BAABLW010000007">
    <property type="protein sequence ID" value="GAA4921076.1"/>
    <property type="molecule type" value="Genomic_DNA"/>
</dbReference>
<evidence type="ECO:0000313" key="5">
    <source>
        <dbReference type="Proteomes" id="UP001500368"/>
    </source>
</evidence>
<feature type="signal peptide" evidence="3">
    <location>
        <begin position="1"/>
        <end position="28"/>
    </location>
</feature>
<name>A0ABP9FX58_9MICC</name>
<keyword evidence="5" id="KW-1185">Reference proteome</keyword>
<feature type="compositionally biased region" description="Acidic residues" evidence="1">
    <location>
        <begin position="47"/>
        <end position="57"/>
    </location>
</feature>
<dbReference type="PRINTS" id="PR01217">
    <property type="entry name" value="PRICHEXTENSN"/>
</dbReference>
<keyword evidence="2" id="KW-1133">Transmembrane helix</keyword>
<evidence type="ECO:0008006" key="6">
    <source>
        <dbReference type="Google" id="ProtNLM"/>
    </source>
</evidence>
<evidence type="ECO:0000256" key="1">
    <source>
        <dbReference type="SAM" id="MobiDB-lite"/>
    </source>
</evidence>
<comment type="caution">
    <text evidence="4">The sequence shown here is derived from an EMBL/GenBank/DDBJ whole genome shotgun (WGS) entry which is preliminary data.</text>
</comment>
<evidence type="ECO:0000313" key="4">
    <source>
        <dbReference type="EMBL" id="GAA4921076.1"/>
    </source>
</evidence>
<feature type="compositionally biased region" description="Pro residues" evidence="1">
    <location>
        <begin position="246"/>
        <end position="255"/>
    </location>
</feature>
<sequence>MAAPIQRTAACCALISALVLGAPAAALAAPEDASSPAALTAEPSPTADEEEGEDTQEPTEPTPDPGPADEPTTSPLPEGDEDDDATEPPEEPSPEPAPLNIQCSNSSVPPGASVSVFISAPPGTSLALGSTSSQLGGSISLSGNEVTYTAPSSYVGTGQDFFTVEGTDSQGQRATCQILFTVYGETPSPTPPASPDPDQGATSPPQSPELTPTPGTTPPATEQPATEQPGTAAPAEPPIVDGQPTAVPPSVPGAPSPSQGPERPSILLPVPGIPMLPWLPGAGVEPTASATPGETPESELPESDTDSEDEGDDLALTGMDAHAAAALTIVALLIIGLGVGSLTLSRRLHG</sequence>
<dbReference type="Proteomes" id="UP001500368">
    <property type="component" value="Unassembled WGS sequence"/>
</dbReference>
<gene>
    <name evidence="4" type="ORF">GCM10025790_16600</name>
</gene>
<organism evidence="4 5">
    <name type="scientific">Nesterenkonia rhizosphaerae</name>
    <dbReference type="NCBI Taxonomy" id="1348272"/>
    <lineage>
        <taxon>Bacteria</taxon>
        <taxon>Bacillati</taxon>
        <taxon>Actinomycetota</taxon>
        <taxon>Actinomycetes</taxon>
        <taxon>Micrococcales</taxon>
        <taxon>Micrococcaceae</taxon>
        <taxon>Nesterenkonia</taxon>
    </lineage>
</organism>
<proteinExistence type="predicted"/>
<feature type="compositionally biased region" description="Polar residues" evidence="1">
    <location>
        <begin position="200"/>
        <end position="210"/>
    </location>
</feature>
<feature type="region of interest" description="Disordered" evidence="1">
    <location>
        <begin position="26"/>
        <end position="110"/>
    </location>
</feature>
<evidence type="ECO:0000256" key="3">
    <source>
        <dbReference type="SAM" id="SignalP"/>
    </source>
</evidence>
<keyword evidence="2" id="KW-0472">Membrane</keyword>
<feature type="compositionally biased region" description="Acidic residues" evidence="1">
    <location>
        <begin position="78"/>
        <end position="93"/>
    </location>
</feature>
<feature type="transmembrane region" description="Helical" evidence="2">
    <location>
        <begin position="323"/>
        <end position="344"/>
    </location>
</feature>
<feature type="chain" id="PRO_5047398657" description="HYR domain-containing protein" evidence="3">
    <location>
        <begin position="29"/>
        <end position="350"/>
    </location>
</feature>
<feature type="compositionally biased region" description="Low complexity" evidence="1">
    <location>
        <begin position="212"/>
        <end position="229"/>
    </location>
</feature>
<feature type="compositionally biased region" description="Acidic residues" evidence="1">
    <location>
        <begin position="296"/>
        <end position="313"/>
    </location>
</feature>
<feature type="compositionally biased region" description="Low complexity" evidence="1">
    <location>
        <begin position="26"/>
        <end position="39"/>
    </location>
</feature>
<dbReference type="RefSeq" id="WP_345477581.1">
    <property type="nucleotide sequence ID" value="NZ_BAABLW010000007.1"/>
</dbReference>
<reference evidence="5" key="1">
    <citation type="journal article" date="2019" name="Int. J. Syst. Evol. Microbiol.">
        <title>The Global Catalogue of Microorganisms (GCM) 10K type strain sequencing project: providing services to taxonomists for standard genome sequencing and annotation.</title>
        <authorList>
            <consortium name="The Broad Institute Genomics Platform"/>
            <consortium name="The Broad Institute Genome Sequencing Center for Infectious Disease"/>
            <person name="Wu L."/>
            <person name="Ma J."/>
        </authorList>
    </citation>
    <scope>NUCLEOTIDE SEQUENCE [LARGE SCALE GENOMIC DNA]</scope>
    <source>
        <strain evidence="5">JCM 19129</strain>
    </source>
</reference>
<keyword evidence="3" id="KW-0732">Signal</keyword>
<keyword evidence="2" id="KW-0812">Transmembrane</keyword>